<comment type="caution">
    <text evidence="1">The sequence shown here is derived from an EMBL/GenBank/DDBJ whole genome shotgun (WGS) entry which is preliminary data.</text>
</comment>
<dbReference type="EMBL" id="LZEX01000001">
    <property type="protein sequence ID" value="OBU11636.1"/>
    <property type="molecule type" value="Genomic_DNA"/>
</dbReference>
<evidence type="ECO:0000313" key="1">
    <source>
        <dbReference type="EMBL" id="OBU11636.1"/>
    </source>
</evidence>
<protein>
    <recommendedName>
        <fullName evidence="3">Alpha-xenorhabdolysin family binary toxin subunit B</fullName>
    </recommendedName>
</protein>
<proteinExistence type="predicted"/>
<dbReference type="NCBIfam" id="NF033927">
    <property type="entry name" value="alph_xenorhab_B"/>
    <property type="match status" value="1"/>
</dbReference>
<sequence length="328" mass="37406">MMNSELIPEDITLAQIRHTINNINGGIETLSLPTVNLHAQIHKIKRWQTRILNAVSAESTTIYSQLYSFDLENLFQSISSDAGSNPHAAPHEKQIYEFLIGQINTVNHSVNSINKQFNAEYDVSAIPLLQGNLLHYQSYLNRTIENALPNIDKFINDKSYWEEKLAVIIQSEEIIHQRGIQSLFGPTTLPTAEQLKNVELSSSERLIMNELYRVISAIINTLSEGLSYIQLVETRTILSQRIYDLHGVIRKLKNELQQIKDQAHEISNALVLLPQLSEFDNRVNAVLRFWLQSVQRYEPYVSKSVPLPGLDTIILAHRRYFSAFTGIA</sequence>
<name>A0A1B8HQ85_9GAMM</name>
<reference evidence="1 2" key="1">
    <citation type="submission" date="2016-06" db="EMBL/GenBank/DDBJ databases">
        <authorList>
            <person name="Kjaerup R.B."/>
            <person name="Dalgaard T.S."/>
            <person name="Juul-Madsen H.R."/>
        </authorList>
    </citation>
    <scope>NUCLEOTIDE SEQUENCE [LARGE SCALE GENOMIC DNA]</scope>
    <source>
        <strain evidence="1 2">GCSL-Mp3</strain>
    </source>
</reference>
<organism evidence="1 2">
    <name type="scientific">Morganella psychrotolerans</name>
    <dbReference type="NCBI Taxonomy" id="368603"/>
    <lineage>
        <taxon>Bacteria</taxon>
        <taxon>Pseudomonadati</taxon>
        <taxon>Pseudomonadota</taxon>
        <taxon>Gammaproteobacteria</taxon>
        <taxon>Enterobacterales</taxon>
        <taxon>Morganellaceae</taxon>
        <taxon>Morganella</taxon>
    </lineage>
</organism>
<dbReference type="InterPro" id="IPR047760">
    <property type="entry name" value="XaxB-like"/>
</dbReference>
<gene>
    <name evidence="1" type="ORF">AYY17_02655</name>
</gene>
<evidence type="ECO:0000313" key="2">
    <source>
        <dbReference type="Proteomes" id="UP000092247"/>
    </source>
</evidence>
<dbReference type="AlphaFoldDB" id="A0A1B8HQ85"/>
<evidence type="ECO:0008006" key="3">
    <source>
        <dbReference type="Google" id="ProtNLM"/>
    </source>
</evidence>
<accession>A0A1B8HQ85</accession>
<dbReference type="Proteomes" id="UP000092247">
    <property type="component" value="Unassembled WGS sequence"/>
</dbReference>